<organism evidence="1 2">
    <name type="scientific">Paralvinella palmiformis</name>
    <dbReference type="NCBI Taxonomy" id="53620"/>
    <lineage>
        <taxon>Eukaryota</taxon>
        <taxon>Metazoa</taxon>
        <taxon>Spiralia</taxon>
        <taxon>Lophotrochozoa</taxon>
        <taxon>Annelida</taxon>
        <taxon>Polychaeta</taxon>
        <taxon>Sedentaria</taxon>
        <taxon>Canalipalpata</taxon>
        <taxon>Terebellida</taxon>
        <taxon>Terebelliformia</taxon>
        <taxon>Alvinellidae</taxon>
        <taxon>Paralvinella</taxon>
    </lineage>
</organism>
<evidence type="ECO:0008006" key="3">
    <source>
        <dbReference type="Google" id="ProtNLM"/>
    </source>
</evidence>
<keyword evidence="2" id="KW-1185">Reference proteome</keyword>
<gene>
    <name evidence="1" type="ORF">LSH36_797g00008</name>
</gene>
<comment type="caution">
    <text evidence="1">The sequence shown here is derived from an EMBL/GenBank/DDBJ whole genome shotgun (WGS) entry which is preliminary data.</text>
</comment>
<dbReference type="Proteomes" id="UP001208570">
    <property type="component" value="Unassembled WGS sequence"/>
</dbReference>
<dbReference type="AlphaFoldDB" id="A0AAD9J0X0"/>
<dbReference type="EMBL" id="JAODUP010000797">
    <property type="protein sequence ID" value="KAK2143953.1"/>
    <property type="molecule type" value="Genomic_DNA"/>
</dbReference>
<name>A0AAD9J0X0_9ANNE</name>
<reference evidence="1" key="1">
    <citation type="journal article" date="2023" name="Mol. Biol. Evol.">
        <title>Third-Generation Sequencing Reveals the Adaptive Role of the Epigenome in Three Deep-Sea Polychaetes.</title>
        <authorList>
            <person name="Perez M."/>
            <person name="Aroh O."/>
            <person name="Sun Y."/>
            <person name="Lan Y."/>
            <person name="Juniper S.K."/>
            <person name="Young C.R."/>
            <person name="Angers B."/>
            <person name="Qian P.Y."/>
        </authorList>
    </citation>
    <scope>NUCLEOTIDE SEQUENCE</scope>
    <source>
        <strain evidence="1">P08H-3</strain>
    </source>
</reference>
<evidence type="ECO:0000313" key="2">
    <source>
        <dbReference type="Proteomes" id="UP001208570"/>
    </source>
</evidence>
<protein>
    <recommendedName>
        <fullName evidence="3">Endonuclease/exonuclease/phosphatase domain-containing protein</fullName>
    </recommendedName>
</protein>
<evidence type="ECO:0000313" key="1">
    <source>
        <dbReference type="EMBL" id="KAK2143953.1"/>
    </source>
</evidence>
<accession>A0AAD9J0X0</accession>
<proteinExistence type="predicted"/>
<sequence length="79" mass="8896">MYRDGIRLEMHSAIKASVHIIIVYRLHLAKKSKIKSSDLFAEFATLIDELSSISDEAIIAGDYNIHSDKPAETETKHLV</sequence>